<organism evidence="1 2">
    <name type="scientific">Diphasiastrum complanatum</name>
    <name type="common">Issler's clubmoss</name>
    <name type="synonym">Lycopodium complanatum</name>
    <dbReference type="NCBI Taxonomy" id="34168"/>
    <lineage>
        <taxon>Eukaryota</taxon>
        <taxon>Viridiplantae</taxon>
        <taxon>Streptophyta</taxon>
        <taxon>Embryophyta</taxon>
        <taxon>Tracheophyta</taxon>
        <taxon>Lycopodiopsida</taxon>
        <taxon>Lycopodiales</taxon>
        <taxon>Lycopodiaceae</taxon>
        <taxon>Lycopodioideae</taxon>
        <taxon>Diphasiastrum</taxon>
    </lineage>
</organism>
<proteinExistence type="predicted"/>
<sequence length="360" mass="40306">MQAAHLHAAHLQAVHHHLHRDIEAAAERQRVEAAALAWGNDVGILGEREQGGAMPGCEDTMDADVSDVHGGLMMVAPDPNHSSLHGFSLMMMAGEPGQQGFPMMVVNQDMVQPALQPCSPSTILSLQTMPSEAAGEVRVSSKKRGRQKGPGKPNSHYLKERELSFKMVLKLPLKSRKLFCVSEFYKYMAESDSESPCKEWPSDMEQIPYGRHRHVTEAYAKAGESVGVSAKTTRKWVEDWERRADGTFSESMQGKHVKVEWLLQPVHLQNRALAWIEQNCPKKGDPPRKDSVIKMFRDFCNNDLLLDVQEPGQVGNELDPLTGPNRKISTETARSWLHRLGFHNFKDFRRSNSKSSPAPL</sequence>
<dbReference type="EMBL" id="CM055107">
    <property type="protein sequence ID" value="KAJ7526496.1"/>
    <property type="molecule type" value="Genomic_DNA"/>
</dbReference>
<gene>
    <name evidence="1" type="ORF">O6H91_16G008900</name>
</gene>
<accession>A0ACC2B9R0</accession>
<evidence type="ECO:0000313" key="1">
    <source>
        <dbReference type="EMBL" id="KAJ7526496.1"/>
    </source>
</evidence>
<evidence type="ECO:0000313" key="2">
    <source>
        <dbReference type="Proteomes" id="UP001162992"/>
    </source>
</evidence>
<comment type="caution">
    <text evidence="1">The sequence shown here is derived from an EMBL/GenBank/DDBJ whole genome shotgun (WGS) entry which is preliminary data.</text>
</comment>
<protein>
    <submittedName>
        <fullName evidence="1">Uncharacterized protein</fullName>
    </submittedName>
</protein>
<dbReference type="Proteomes" id="UP001162992">
    <property type="component" value="Chromosome 16"/>
</dbReference>
<keyword evidence="2" id="KW-1185">Reference proteome</keyword>
<name>A0ACC2B9R0_DIPCM</name>
<reference evidence="2" key="1">
    <citation type="journal article" date="2024" name="Proc. Natl. Acad. Sci. U.S.A.">
        <title>Extraordinary preservation of gene collinearity over three hundred million years revealed in homosporous lycophytes.</title>
        <authorList>
            <person name="Li C."/>
            <person name="Wickell D."/>
            <person name="Kuo L.Y."/>
            <person name="Chen X."/>
            <person name="Nie B."/>
            <person name="Liao X."/>
            <person name="Peng D."/>
            <person name="Ji J."/>
            <person name="Jenkins J."/>
            <person name="Williams M."/>
            <person name="Shu S."/>
            <person name="Plott C."/>
            <person name="Barry K."/>
            <person name="Rajasekar S."/>
            <person name="Grimwood J."/>
            <person name="Han X."/>
            <person name="Sun S."/>
            <person name="Hou Z."/>
            <person name="He W."/>
            <person name="Dai G."/>
            <person name="Sun C."/>
            <person name="Schmutz J."/>
            <person name="Leebens-Mack J.H."/>
            <person name="Li F.W."/>
            <person name="Wang L."/>
        </authorList>
    </citation>
    <scope>NUCLEOTIDE SEQUENCE [LARGE SCALE GENOMIC DNA]</scope>
    <source>
        <strain evidence="2">cv. PW_Plant_1</strain>
    </source>
</reference>